<dbReference type="eggNOG" id="COG0845">
    <property type="taxonomic scope" value="Bacteria"/>
</dbReference>
<protein>
    <submittedName>
        <fullName evidence="1">Uncharacterized protein</fullName>
    </submittedName>
</protein>
<sequence length="329" mass="35185">MSLLCATISAEPLSVASLANLNVSFTSVSSVAQIPASPVPAQVGYEAGNAFVLSVPETIQQHHWLVANGSIVAKDQPLVLLQGAGIHHFQMQFAAAKESFELAQSRYQHNKPLHSKGTIGAEMWSQISSQYFATKLKFEHMHHFMELLSPAPAQQGMLLSAPQAGIISYDATPTQVMEGEQLLALIPQTDIRLQLQLPLSVAADSNAVQLSHCQLAIERKAAIAHGGFVTAWSAAIPTECNLTLGQQLQATPLRQLAALQIPKQSVYSWGTGSRVLRHQGEQLIPTDVAIVGVNGDNYLVQPEPTLQHSEVLSESVAAAKGMLLGLGGE</sequence>
<dbReference type="AlphaFoldDB" id="A0A094JCE9"/>
<evidence type="ECO:0000313" key="1">
    <source>
        <dbReference type="EMBL" id="KFZ37595.1"/>
    </source>
</evidence>
<dbReference type="Proteomes" id="UP000029264">
    <property type="component" value="Unassembled WGS sequence"/>
</dbReference>
<proteinExistence type="predicted"/>
<comment type="caution">
    <text evidence="1">The sequence shown here is derived from an EMBL/GenBank/DDBJ whole genome shotgun (WGS) entry which is preliminary data.</text>
</comment>
<reference evidence="1 2" key="1">
    <citation type="submission" date="2014-06" db="EMBL/GenBank/DDBJ databases">
        <title>Shewanella sp. YQH10.</title>
        <authorList>
            <person name="Liu Y."/>
            <person name="Zeng R."/>
        </authorList>
    </citation>
    <scope>NUCLEOTIDE SEQUENCE [LARGE SCALE GENOMIC DNA]</scope>
    <source>
        <strain evidence="1 2">YQH10</strain>
    </source>
</reference>
<accession>A0A094JCE9</accession>
<dbReference type="STRING" id="1515746.HR45_09225"/>
<dbReference type="EMBL" id="JPEO01000005">
    <property type="protein sequence ID" value="KFZ37595.1"/>
    <property type="molecule type" value="Genomic_DNA"/>
</dbReference>
<organism evidence="1 2">
    <name type="scientific">Shewanella mangrovi</name>
    <dbReference type="NCBI Taxonomy" id="1515746"/>
    <lineage>
        <taxon>Bacteria</taxon>
        <taxon>Pseudomonadati</taxon>
        <taxon>Pseudomonadota</taxon>
        <taxon>Gammaproteobacteria</taxon>
        <taxon>Alteromonadales</taxon>
        <taxon>Shewanellaceae</taxon>
        <taxon>Shewanella</taxon>
    </lineage>
</organism>
<evidence type="ECO:0000313" key="2">
    <source>
        <dbReference type="Proteomes" id="UP000029264"/>
    </source>
</evidence>
<gene>
    <name evidence="1" type="ORF">HR45_09225</name>
</gene>
<keyword evidence="2" id="KW-1185">Reference proteome</keyword>
<name>A0A094JCE9_9GAMM</name>